<dbReference type="InterPro" id="IPR001387">
    <property type="entry name" value="Cro/C1-type_HTH"/>
</dbReference>
<keyword evidence="2" id="KW-1133">Transmembrane helix</keyword>
<organism evidence="4 5">
    <name type="scientific">Candidatus Enterococcus moelleringii</name>
    <dbReference type="NCBI Taxonomy" id="2815325"/>
    <lineage>
        <taxon>Bacteria</taxon>
        <taxon>Bacillati</taxon>
        <taxon>Bacillota</taxon>
        <taxon>Bacilli</taxon>
        <taxon>Lactobacillales</taxon>
        <taxon>Enterococcaceae</taxon>
        <taxon>Enterococcus</taxon>
    </lineage>
</organism>
<protein>
    <submittedName>
        <fullName evidence="4">Helix-turn-helix transcriptional regulator</fullName>
    </submittedName>
</protein>
<name>A0ABS3LGV2_9ENTE</name>
<keyword evidence="5" id="KW-1185">Reference proteome</keyword>
<dbReference type="PANTHER" id="PTHR46558">
    <property type="entry name" value="TRACRIPTIONAL REGULATORY PROTEIN-RELATED-RELATED"/>
    <property type="match status" value="1"/>
</dbReference>
<evidence type="ECO:0000256" key="1">
    <source>
        <dbReference type="ARBA" id="ARBA00023125"/>
    </source>
</evidence>
<dbReference type="PANTHER" id="PTHR46558:SF13">
    <property type="entry name" value="HTH-TYPE TRANSCRIPTIONAL REGULATOR IMMR"/>
    <property type="match status" value="1"/>
</dbReference>
<keyword evidence="2" id="KW-0812">Transmembrane</keyword>
<dbReference type="Proteomes" id="UP000664601">
    <property type="component" value="Unassembled WGS sequence"/>
</dbReference>
<proteinExistence type="predicted"/>
<dbReference type="CDD" id="cd00093">
    <property type="entry name" value="HTH_XRE"/>
    <property type="match status" value="1"/>
</dbReference>
<dbReference type="Gene3D" id="1.10.260.40">
    <property type="entry name" value="lambda repressor-like DNA-binding domains"/>
    <property type="match status" value="1"/>
</dbReference>
<evidence type="ECO:0000259" key="3">
    <source>
        <dbReference type="PROSITE" id="PS50943"/>
    </source>
</evidence>
<comment type="caution">
    <text evidence="4">The sequence shown here is derived from an EMBL/GenBank/DDBJ whole genome shotgun (WGS) entry which is preliminary data.</text>
</comment>
<dbReference type="EMBL" id="JAFREM010000048">
    <property type="protein sequence ID" value="MBO1308876.1"/>
    <property type="molecule type" value="Genomic_DNA"/>
</dbReference>
<feature type="domain" description="HTH cro/C1-type" evidence="3">
    <location>
        <begin position="7"/>
        <end position="61"/>
    </location>
</feature>
<reference evidence="4 5" key="1">
    <citation type="submission" date="2021-03" db="EMBL/GenBank/DDBJ databases">
        <title>Enterococcal diversity collection.</title>
        <authorList>
            <person name="Gilmore M.S."/>
            <person name="Schwartzman J."/>
            <person name="Van Tyne D."/>
            <person name="Martin M."/>
            <person name="Earl A.M."/>
            <person name="Manson A.L."/>
            <person name="Straub T."/>
            <person name="Salamzade R."/>
            <person name="Saavedra J."/>
            <person name="Lebreton F."/>
            <person name="Prichula J."/>
            <person name="Schaufler K."/>
            <person name="Gaca A."/>
            <person name="Sgardioli B."/>
            <person name="Wagenaar J."/>
            <person name="Strong T."/>
        </authorList>
    </citation>
    <scope>NUCLEOTIDE SEQUENCE [LARGE SCALE GENOMIC DNA]</scope>
    <source>
        <strain evidence="4 5">669A</strain>
    </source>
</reference>
<evidence type="ECO:0000313" key="4">
    <source>
        <dbReference type="EMBL" id="MBO1308876.1"/>
    </source>
</evidence>
<evidence type="ECO:0000256" key="2">
    <source>
        <dbReference type="SAM" id="Phobius"/>
    </source>
</evidence>
<dbReference type="SMART" id="SM00530">
    <property type="entry name" value="HTH_XRE"/>
    <property type="match status" value="1"/>
</dbReference>
<keyword evidence="1" id="KW-0238">DNA-binding</keyword>
<dbReference type="SUPFAM" id="SSF47413">
    <property type="entry name" value="lambda repressor-like DNA-binding domains"/>
    <property type="match status" value="1"/>
</dbReference>
<dbReference type="RefSeq" id="WP_207675863.1">
    <property type="nucleotide sequence ID" value="NZ_JAFREM010000048.1"/>
</dbReference>
<dbReference type="InterPro" id="IPR010982">
    <property type="entry name" value="Lambda_DNA-bd_dom_sf"/>
</dbReference>
<dbReference type="Pfam" id="PF01381">
    <property type="entry name" value="HTH_3"/>
    <property type="match status" value="1"/>
</dbReference>
<keyword evidence="2" id="KW-0472">Membrane</keyword>
<evidence type="ECO:0000313" key="5">
    <source>
        <dbReference type="Proteomes" id="UP000664601"/>
    </source>
</evidence>
<dbReference type="PROSITE" id="PS50943">
    <property type="entry name" value="HTH_CROC1"/>
    <property type="match status" value="1"/>
</dbReference>
<sequence>MDLSEKILKLRKSKGLSQDELGEQLGVSRQSVSKWESGHSTPELDKITKLANIFDVTTDYLLQPSETDELVLKTSMLEREQKRILDQQTKTKNRQFTIVSSIIALIMILAVAIISKYVMFPDYGEGHVMLGKTILACSSLLVISITIFLNWKKYS</sequence>
<feature type="transmembrane region" description="Helical" evidence="2">
    <location>
        <begin position="96"/>
        <end position="118"/>
    </location>
</feature>
<feature type="transmembrane region" description="Helical" evidence="2">
    <location>
        <begin position="130"/>
        <end position="151"/>
    </location>
</feature>
<gene>
    <name evidence="4" type="ORF">JZO70_22080</name>
</gene>
<accession>A0ABS3LGV2</accession>